<organism evidence="1 2">
    <name type="scientific">Secundilactobacillus malefermentans</name>
    <dbReference type="NCBI Taxonomy" id="176292"/>
    <lineage>
        <taxon>Bacteria</taxon>
        <taxon>Bacillati</taxon>
        <taxon>Bacillota</taxon>
        <taxon>Bacilli</taxon>
        <taxon>Lactobacillales</taxon>
        <taxon>Lactobacillaceae</taxon>
        <taxon>Secundilactobacillus</taxon>
    </lineage>
</organism>
<protein>
    <submittedName>
        <fullName evidence="1">Uncharacterized protein</fullName>
    </submittedName>
</protein>
<gene>
    <name evidence="1" type="ORF">C5L31_001052</name>
</gene>
<dbReference type="AlphaFoldDB" id="A0A4R5NKL0"/>
<name>A0A4R5NKL0_9LACO</name>
<evidence type="ECO:0000313" key="2">
    <source>
        <dbReference type="Proteomes" id="UP000294854"/>
    </source>
</evidence>
<sequence>MRKKRPNAEKNAKVKKAFIFKLRILLNWESAFFQVHRNPEKTFSQLLEFSLFLAYYEVETGKIL</sequence>
<comment type="caution">
    <text evidence="1">The sequence shown here is derived from an EMBL/GenBank/DDBJ whole genome shotgun (WGS) entry which is preliminary data.</text>
</comment>
<keyword evidence="2" id="KW-1185">Reference proteome</keyword>
<accession>A0A4R5NKL0</accession>
<reference evidence="1 2" key="1">
    <citation type="journal article" date="2019" name="Appl. Microbiol. Biotechnol.">
        <title>Uncovering carbohydrate metabolism through a genotype-phenotype association study of 56 lactic acid bacteria genomes.</title>
        <authorList>
            <person name="Buron-Moles G."/>
            <person name="Chailyan A."/>
            <person name="Dolejs I."/>
            <person name="Forster J."/>
            <person name="Miks M.H."/>
        </authorList>
    </citation>
    <scope>NUCLEOTIDE SEQUENCE [LARGE SCALE GENOMIC DNA]</scope>
    <source>
        <strain evidence="1 2">ATCC 49373</strain>
    </source>
</reference>
<evidence type="ECO:0000313" key="1">
    <source>
        <dbReference type="EMBL" id="TDG75175.1"/>
    </source>
</evidence>
<proteinExistence type="predicted"/>
<dbReference type="EMBL" id="PUFO01000068">
    <property type="protein sequence ID" value="TDG75175.1"/>
    <property type="molecule type" value="Genomic_DNA"/>
</dbReference>
<dbReference type="Proteomes" id="UP000294854">
    <property type="component" value="Unassembled WGS sequence"/>
</dbReference>